<feature type="transmembrane region" description="Helical" evidence="11">
    <location>
        <begin position="621"/>
        <end position="642"/>
    </location>
</feature>
<feature type="transmembrane region" description="Helical" evidence="11">
    <location>
        <begin position="662"/>
        <end position="682"/>
    </location>
</feature>
<dbReference type="AlphaFoldDB" id="A0AAD7U4C5"/>
<feature type="transmembrane region" description="Helical" evidence="11">
    <location>
        <begin position="540"/>
        <end position="558"/>
    </location>
</feature>
<sequence length="959" mass="105194">MWRCLVLRGCYASAVSPADVGIAVVTSSPVHESRLPSLSASWLRRAQAACASVIVVSDVGGRCESTACVETVACACSASHWGLPCKSACALTELVKRAPRARWYARVMDDTFVDVDALAAELAKFDDRAWYVGEMITVEPCKFEAALGGSGWALSARAADLAVAHLDLYHLLTWTMGCNYTDHGQVCGGPEWPLPTHHKGRRVVDSGRGLKLASPFADDIMWGTYMAALNISTSSPAGFTQAPVDVLDGIPECVGEPPPCDRRVHALGAIVENGAPVSQAYGVGSCRSKFRPAVVHVGDEVGSMPSRVWRDQFPALAEALSSSSVVATYEPAPLHYWRLCALDEKSVRPRAPPPLEPPGPLELSIDLDGKPTPLAVGLCDDPVDLAARWCQTAGADTPRCRVSVTNLATQAKDVLRRHRRPATQPIVLGDGSRVEVAINVGDHPSLIAAFYCAQWELQPEDCTSLDHALALMLPDYARAWVGYMYASVSHPRTLEKQETMVLALARALAENPTKSVLEGGGKVLSDVGAGAELYVLAQNFLLYIALVIITALMQHYYFPDSIKRGTVRTTRQHQPEGEPMVGENEEGALPPMPKLPRRTSSFGVLSVDDTFDQEKATKREVLTRLAVCVSGLLSSFLVWGVLQERMLTKPYGGDYFTSSYGLVFLNRLGGFVISGAMLYAFNPPDSNAIAYRFAFPSVSNMLSSWCQYEALKYVSFPTQMLFKCFKLMPIMLMGKMLGTKSYPLYDYVVALSIGVGIAVFAVSTEDLDIGQDSIGEVETIGGTICGIILLLFFLVFDSFTGQYQARLFNEHPELSAYTMMFMVNTFSMIFSFITLLHTHELYDACYFVYNHADMHIHLVVFSLASTIGQLFIFKTIKAFGPVIFAICMNTRIILSILLSSLVYSHEITPYGTFGLFVVFAAIAYRIKRKTEGKELIKWAGMDDTKSMDIFHEWHEHCDM</sequence>
<reference evidence="13" key="1">
    <citation type="submission" date="2023-01" db="EMBL/GenBank/DDBJ databases">
        <title>Metagenome sequencing of chrysophaentin producing Chrysophaeum taylorii.</title>
        <authorList>
            <person name="Davison J."/>
            <person name="Bewley C."/>
        </authorList>
    </citation>
    <scope>NUCLEOTIDE SEQUENCE</scope>
    <source>
        <strain evidence="13">NIES-1699</strain>
    </source>
</reference>
<feature type="transmembrane region" description="Helical" evidence="11">
    <location>
        <begin position="882"/>
        <end position="901"/>
    </location>
</feature>
<dbReference type="GO" id="GO:0016757">
    <property type="term" value="F:glycosyltransferase activity"/>
    <property type="evidence" value="ECO:0007669"/>
    <property type="project" value="UniProtKB-KW"/>
</dbReference>
<feature type="transmembrane region" description="Helical" evidence="11">
    <location>
        <begin position="816"/>
        <end position="836"/>
    </location>
</feature>
<dbReference type="Gene3D" id="3.90.550.50">
    <property type="match status" value="1"/>
</dbReference>
<evidence type="ECO:0000256" key="10">
    <source>
        <dbReference type="SAM" id="MobiDB-lite"/>
    </source>
</evidence>
<protein>
    <recommendedName>
        <fullName evidence="12">Fringe-like glycosyltransferase domain-containing protein</fullName>
    </recommendedName>
</protein>
<dbReference type="InterPro" id="IPR013657">
    <property type="entry name" value="SCL35B1-4/HUT1"/>
</dbReference>
<dbReference type="PANTHER" id="PTHR10778">
    <property type="entry name" value="SOLUTE CARRIER FAMILY 35 MEMBER B"/>
    <property type="match status" value="1"/>
</dbReference>
<evidence type="ECO:0000256" key="1">
    <source>
        <dbReference type="ARBA" id="ARBA00004141"/>
    </source>
</evidence>
<feature type="transmembrane region" description="Helical" evidence="11">
    <location>
        <begin position="744"/>
        <end position="762"/>
    </location>
</feature>
<keyword evidence="3" id="KW-0813">Transport</keyword>
<evidence type="ECO:0000259" key="12">
    <source>
        <dbReference type="Pfam" id="PF02434"/>
    </source>
</evidence>
<dbReference type="InterPro" id="IPR003378">
    <property type="entry name" value="Fringe-like_glycosylTrfase"/>
</dbReference>
<feature type="transmembrane region" description="Helical" evidence="11">
    <location>
        <begin position="856"/>
        <end position="873"/>
    </location>
</feature>
<proteinExistence type="predicted"/>
<keyword evidence="5" id="KW-0808">Transferase</keyword>
<organism evidence="13 14">
    <name type="scientific">Chrysophaeum taylorii</name>
    <dbReference type="NCBI Taxonomy" id="2483200"/>
    <lineage>
        <taxon>Eukaryota</taxon>
        <taxon>Sar</taxon>
        <taxon>Stramenopiles</taxon>
        <taxon>Ochrophyta</taxon>
        <taxon>Pelagophyceae</taxon>
        <taxon>Pelagomonadales</taxon>
        <taxon>Pelagomonadaceae</taxon>
        <taxon>Chrysophaeum</taxon>
    </lineage>
</organism>
<evidence type="ECO:0000256" key="3">
    <source>
        <dbReference type="ARBA" id="ARBA00022448"/>
    </source>
</evidence>
<comment type="subcellular location">
    <subcellularLocation>
        <location evidence="1">Membrane</location>
        <topology evidence="1">Multi-pass membrane protein</topology>
    </subcellularLocation>
    <subcellularLocation>
        <location evidence="2">Membrane</location>
        <topology evidence="2">Single-pass type II membrane protein</topology>
    </subcellularLocation>
</comment>
<feature type="domain" description="Fringe-like glycosyltransferase" evidence="12">
    <location>
        <begin position="15"/>
        <end position="158"/>
    </location>
</feature>
<feature type="region of interest" description="Disordered" evidence="10">
    <location>
        <begin position="568"/>
        <end position="593"/>
    </location>
</feature>
<dbReference type="PANTHER" id="PTHR10778:SF13">
    <property type="entry name" value="ADENOSINE 3'-PHOSPHO 5'-PHOSPHOSULFATE TRANSPORTER 1"/>
    <property type="match status" value="1"/>
</dbReference>
<evidence type="ECO:0000256" key="8">
    <source>
        <dbReference type="ARBA" id="ARBA00022989"/>
    </source>
</evidence>
<feature type="transmembrane region" description="Helical" evidence="11">
    <location>
        <begin position="774"/>
        <end position="796"/>
    </location>
</feature>
<evidence type="ECO:0000256" key="4">
    <source>
        <dbReference type="ARBA" id="ARBA00022676"/>
    </source>
</evidence>
<gene>
    <name evidence="13" type="ORF">CTAYLR_005575</name>
</gene>
<evidence type="ECO:0000313" key="14">
    <source>
        <dbReference type="Proteomes" id="UP001230188"/>
    </source>
</evidence>
<dbReference type="GO" id="GO:0005789">
    <property type="term" value="C:endoplasmic reticulum membrane"/>
    <property type="evidence" value="ECO:0007669"/>
    <property type="project" value="TreeGrafter"/>
</dbReference>
<keyword evidence="9 11" id="KW-0472">Membrane</keyword>
<evidence type="ECO:0000256" key="9">
    <source>
        <dbReference type="ARBA" id="ARBA00023136"/>
    </source>
</evidence>
<dbReference type="Pfam" id="PF08449">
    <property type="entry name" value="UAA"/>
    <property type="match status" value="1"/>
</dbReference>
<keyword evidence="6 11" id="KW-0812">Transmembrane</keyword>
<evidence type="ECO:0000256" key="2">
    <source>
        <dbReference type="ARBA" id="ARBA00004606"/>
    </source>
</evidence>
<evidence type="ECO:0000256" key="6">
    <source>
        <dbReference type="ARBA" id="ARBA00022692"/>
    </source>
</evidence>
<evidence type="ECO:0000256" key="5">
    <source>
        <dbReference type="ARBA" id="ARBA00022679"/>
    </source>
</evidence>
<keyword evidence="7" id="KW-0735">Signal-anchor</keyword>
<keyword evidence="14" id="KW-1185">Reference proteome</keyword>
<evidence type="ECO:0000313" key="13">
    <source>
        <dbReference type="EMBL" id="KAJ8598097.1"/>
    </source>
</evidence>
<dbReference type="Proteomes" id="UP001230188">
    <property type="component" value="Unassembled WGS sequence"/>
</dbReference>
<dbReference type="Pfam" id="PF02434">
    <property type="entry name" value="Fringe"/>
    <property type="match status" value="1"/>
</dbReference>
<dbReference type="GO" id="GO:0000139">
    <property type="term" value="C:Golgi membrane"/>
    <property type="evidence" value="ECO:0007669"/>
    <property type="project" value="TreeGrafter"/>
</dbReference>
<dbReference type="GO" id="GO:0046964">
    <property type="term" value="F:3'-phosphoadenosine 5'-phosphosulfate transmembrane transporter activity"/>
    <property type="evidence" value="ECO:0007669"/>
    <property type="project" value="TreeGrafter"/>
</dbReference>
<accession>A0AAD7U4C5</accession>
<comment type="caution">
    <text evidence="13">The sequence shown here is derived from an EMBL/GenBank/DDBJ whole genome shotgun (WGS) entry which is preliminary data.</text>
</comment>
<name>A0AAD7U4C5_9STRA</name>
<dbReference type="EMBL" id="JAQMWT010000695">
    <property type="protein sequence ID" value="KAJ8598097.1"/>
    <property type="molecule type" value="Genomic_DNA"/>
</dbReference>
<evidence type="ECO:0000256" key="7">
    <source>
        <dbReference type="ARBA" id="ARBA00022968"/>
    </source>
</evidence>
<keyword evidence="8 11" id="KW-1133">Transmembrane helix</keyword>
<feature type="transmembrane region" description="Helical" evidence="11">
    <location>
        <begin position="907"/>
        <end position="926"/>
    </location>
</feature>
<keyword evidence="4" id="KW-0328">Glycosyltransferase</keyword>
<evidence type="ECO:0000256" key="11">
    <source>
        <dbReference type="SAM" id="Phobius"/>
    </source>
</evidence>